<proteinExistence type="predicted"/>
<gene>
    <name evidence="1" type="ORF">SMTD_LOCUS15625</name>
</gene>
<dbReference type="STRING" id="31246.A0A183PMN8"/>
<keyword evidence="2" id="KW-1185">Reference proteome</keyword>
<reference evidence="1 2" key="1">
    <citation type="submission" date="2018-11" db="EMBL/GenBank/DDBJ databases">
        <authorList>
            <consortium name="Pathogen Informatics"/>
        </authorList>
    </citation>
    <scope>NUCLEOTIDE SEQUENCE [LARGE SCALE GENOMIC DNA]</scope>
    <source>
        <strain>Denwood</strain>
        <strain evidence="2">Zambia</strain>
    </source>
</reference>
<protein>
    <submittedName>
        <fullName evidence="1">Uncharacterized protein</fullName>
    </submittedName>
</protein>
<organism evidence="1 2">
    <name type="scientific">Schistosoma mattheei</name>
    <dbReference type="NCBI Taxonomy" id="31246"/>
    <lineage>
        <taxon>Eukaryota</taxon>
        <taxon>Metazoa</taxon>
        <taxon>Spiralia</taxon>
        <taxon>Lophotrochozoa</taxon>
        <taxon>Platyhelminthes</taxon>
        <taxon>Trematoda</taxon>
        <taxon>Digenea</taxon>
        <taxon>Strigeidida</taxon>
        <taxon>Schistosomatoidea</taxon>
        <taxon>Schistosomatidae</taxon>
        <taxon>Schistosoma</taxon>
    </lineage>
</organism>
<name>A0A183PMN8_9TREM</name>
<evidence type="ECO:0000313" key="2">
    <source>
        <dbReference type="Proteomes" id="UP000269396"/>
    </source>
</evidence>
<dbReference type="Proteomes" id="UP000269396">
    <property type="component" value="Unassembled WGS sequence"/>
</dbReference>
<accession>A0A183PMN8</accession>
<dbReference type="AlphaFoldDB" id="A0A183PMN8"/>
<dbReference type="EMBL" id="UZAL01036085">
    <property type="protein sequence ID" value="VDP69095.1"/>
    <property type="molecule type" value="Genomic_DNA"/>
</dbReference>
<evidence type="ECO:0000313" key="1">
    <source>
        <dbReference type="EMBL" id="VDP69095.1"/>
    </source>
</evidence>
<sequence length="193" mass="22461">MFDATVVASHSNFDEWVQVVRKKQHDDIKVNPAPIKVFEKSKADNSDRSVIFHRIKKSESFEPKTRFEHDTVLIKQLLNQLMPQNILRVTLLKVCRLGSLANLELNQPRLLKVVFKYSNKRDLVLQNGRKSKGLGVFIRKDLPLADREKDGKPKKLQLGLDAGEKDIKMANFWVVRLRKRMLPKPQWVKHETT</sequence>